<evidence type="ECO:0000313" key="1">
    <source>
        <dbReference type="EMBL" id="BAF02253.1"/>
    </source>
</evidence>
<reference evidence="1" key="1">
    <citation type="submission" date="2006-07" db="EMBL/GenBank/DDBJ databases">
        <title>Large-scale analysis of RIKEN Arabidopsis full-length (RAFL) cDNAs.</title>
        <authorList>
            <person name="Totoki Y."/>
            <person name="Seki M."/>
            <person name="Ishida J."/>
            <person name="Nakajima M."/>
            <person name="Enju A."/>
            <person name="Morosawa T."/>
            <person name="Kamiya A."/>
            <person name="Narusaka M."/>
            <person name="Shin-i T."/>
            <person name="Nakagawa M."/>
            <person name="Sakamoto N."/>
            <person name="Oishi K."/>
            <person name="Kohara Y."/>
            <person name="Kobayashi M."/>
            <person name="Toyoda A."/>
            <person name="Sakaki Y."/>
            <person name="Sakurai T."/>
            <person name="Iida K."/>
            <person name="Akiyama K."/>
            <person name="Satou M."/>
            <person name="Toyoda T."/>
            <person name="Konagaya A."/>
            <person name="Carninci P."/>
            <person name="Kawai J."/>
            <person name="Hayashizaki Y."/>
            <person name="Shinozaki K."/>
        </authorList>
    </citation>
    <scope>NUCLEOTIDE SEQUENCE</scope>
</reference>
<accession>Q0WKV4</accession>
<feature type="non-terminal residue" evidence="1">
    <location>
        <position position="1"/>
    </location>
</feature>
<name>Q0WKV4_ARATH</name>
<organism evidence="1">
    <name type="scientific">Arabidopsis thaliana</name>
    <name type="common">Mouse-ear cress</name>
    <dbReference type="NCBI Taxonomy" id="3702"/>
    <lineage>
        <taxon>Eukaryota</taxon>
        <taxon>Viridiplantae</taxon>
        <taxon>Streptophyta</taxon>
        <taxon>Embryophyta</taxon>
        <taxon>Tracheophyta</taxon>
        <taxon>Spermatophyta</taxon>
        <taxon>Magnoliopsida</taxon>
        <taxon>eudicotyledons</taxon>
        <taxon>Gunneridae</taxon>
        <taxon>Pentapetalae</taxon>
        <taxon>rosids</taxon>
        <taxon>malvids</taxon>
        <taxon>Brassicales</taxon>
        <taxon>Brassicaceae</taxon>
        <taxon>Camelineae</taxon>
        <taxon>Arabidopsis</taxon>
    </lineage>
</organism>
<proteinExistence type="evidence at transcript level"/>
<dbReference type="AlphaFoldDB" id="Q0WKV4"/>
<dbReference type="EMBL" id="AK230458">
    <property type="protein sequence ID" value="BAF02253.1"/>
    <property type="molecule type" value="mRNA"/>
</dbReference>
<sequence>PDFIYINANPTTLTTRSELVVANASPATAGTVVRISLYLRRQQLRIERRRKGLKGREPP</sequence>
<protein>
    <submittedName>
        <fullName evidence="1">Uncharacterized protein</fullName>
    </submittedName>
</protein>